<accession>A0A506UQ54</accession>
<keyword evidence="11" id="KW-1185">Reference proteome</keyword>
<evidence type="ECO:0000256" key="7">
    <source>
        <dbReference type="PROSITE-ProRule" id="PRU00703"/>
    </source>
</evidence>
<keyword evidence="2" id="KW-0677">Repeat</keyword>
<feature type="domain" description="SIS" evidence="9">
    <location>
        <begin position="38"/>
        <end position="181"/>
    </location>
</feature>
<evidence type="ECO:0000259" key="8">
    <source>
        <dbReference type="PROSITE" id="PS51371"/>
    </source>
</evidence>
<dbReference type="InterPro" id="IPR046342">
    <property type="entry name" value="CBS_dom_sf"/>
</dbReference>
<comment type="caution">
    <text evidence="10">The sequence shown here is derived from an EMBL/GenBank/DDBJ whole genome shotgun (WGS) entry which is preliminary data.</text>
</comment>
<dbReference type="AlphaFoldDB" id="A0A506UQ54"/>
<keyword evidence="10" id="KW-0413">Isomerase</keyword>
<dbReference type="NCBIfam" id="TIGR00393">
    <property type="entry name" value="kpsF"/>
    <property type="match status" value="1"/>
</dbReference>
<feature type="domain" description="CBS" evidence="8">
    <location>
        <begin position="273"/>
        <end position="328"/>
    </location>
</feature>
<dbReference type="PROSITE" id="PS51371">
    <property type="entry name" value="CBS"/>
    <property type="match status" value="2"/>
</dbReference>
<evidence type="ECO:0000256" key="5">
    <source>
        <dbReference type="PIRSR" id="PIRSR004692-2"/>
    </source>
</evidence>
<dbReference type="GO" id="GO:0097367">
    <property type="term" value="F:carbohydrate derivative binding"/>
    <property type="evidence" value="ECO:0007669"/>
    <property type="project" value="InterPro"/>
</dbReference>
<organism evidence="10 11">
    <name type="scientific">Oecophyllibacter saccharovorans</name>
    <dbReference type="NCBI Taxonomy" id="2558360"/>
    <lineage>
        <taxon>Bacteria</taxon>
        <taxon>Pseudomonadati</taxon>
        <taxon>Pseudomonadota</taxon>
        <taxon>Alphaproteobacteria</taxon>
        <taxon>Acetobacterales</taxon>
        <taxon>Acetobacteraceae</taxon>
        <taxon>Oecophyllibacter</taxon>
    </lineage>
</organism>
<evidence type="ECO:0000256" key="4">
    <source>
        <dbReference type="PIRNR" id="PIRNR004692"/>
    </source>
</evidence>
<dbReference type="InterPro" id="IPR001347">
    <property type="entry name" value="SIS_dom"/>
</dbReference>
<reference evidence="10 11" key="1">
    <citation type="submission" date="2019-03" db="EMBL/GenBank/DDBJ databases">
        <title>The complete genome sequence of Neokomagataea sp. Jb2 NBRC113641.</title>
        <authorList>
            <person name="Chua K.-O."/>
            <person name="Chan K.-G."/>
            <person name="See-Too W.-S."/>
        </authorList>
    </citation>
    <scope>NUCLEOTIDE SEQUENCE [LARGE SCALE GENOMIC DNA]</scope>
    <source>
        <strain evidence="10 11">Jb2</strain>
    </source>
</reference>
<dbReference type="PROSITE" id="PS51464">
    <property type="entry name" value="SIS"/>
    <property type="match status" value="1"/>
</dbReference>
<comment type="similarity">
    <text evidence="1 4">Belongs to the SIS family. GutQ/KpsF subfamily.</text>
</comment>
<gene>
    <name evidence="10" type="ORF">E3202_00240</name>
</gene>
<dbReference type="SUPFAM" id="SSF53697">
    <property type="entry name" value="SIS domain"/>
    <property type="match status" value="1"/>
</dbReference>
<dbReference type="Pfam" id="PF00571">
    <property type="entry name" value="CBS"/>
    <property type="match status" value="2"/>
</dbReference>
<dbReference type="InterPro" id="IPR046348">
    <property type="entry name" value="SIS_dom_sf"/>
</dbReference>
<dbReference type="OrthoDB" id="9762536at2"/>
<feature type="site" description="Catalytically relevant" evidence="6">
    <location>
        <position position="190"/>
    </location>
</feature>
<dbReference type="InterPro" id="IPR035474">
    <property type="entry name" value="SIS_Kpsf"/>
</dbReference>
<feature type="site" description="Catalytically relevant" evidence="6">
    <location>
        <position position="149"/>
    </location>
</feature>
<dbReference type="PANTHER" id="PTHR42745">
    <property type="match status" value="1"/>
</dbReference>
<dbReference type="GO" id="GO:0046872">
    <property type="term" value="F:metal ion binding"/>
    <property type="evidence" value="ECO:0007669"/>
    <property type="project" value="UniProtKB-KW"/>
</dbReference>
<dbReference type="InterPro" id="IPR050986">
    <property type="entry name" value="GutQ/KpsF_isomerases"/>
</dbReference>
<keyword evidence="3 7" id="KW-0129">CBS domain</keyword>
<feature type="site" description="Catalytically relevant" evidence="6">
    <location>
        <position position="108"/>
    </location>
</feature>
<dbReference type="RefSeq" id="WP_141451804.1">
    <property type="nucleotide sequence ID" value="NZ_CP038143.1"/>
</dbReference>
<keyword evidence="5" id="KW-0862">Zinc</keyword>
<dbReference type="FunFam" id="3.40.50.10490:FF:000011">
    <property type="entry name" value="Arabinose 5-phosphate isomerase"/>
    <property type="match status" value="1"/>
</dbReference>
<dbReference type="GO" id="GO:1901135">
    <property type="term" value="P:carbohydrate derivative metabolic process"/>
    <property type="evidence" value="ECO:0007669"/>
    <property type="project" value="InterPro"/>
</dbReference>
<dbReference type="GO" id="GO:0019146">
    <property type="term" value="F:arabinose-5-phosphate isomerase activity"/>
    <property type="evidence" value="ECO:0007669"/>
    <property type="project" value="UniProtKB-ARBA"/>
</dbReference>
<dbReference type="Proteomes" id="UP000315037">
    <property type="component" value="Unassembled WGS sequence"/>
</dbReference>
<keyword evidence="5" id="KW-0479">Metal-binding</keyword>
<sequence>MTSPPLRIARQALSLQYDGLNQLARELEGPLGEAFEQAIDRILHTRGRVVVTGIGKSGHIARKIQSTLASTGTPSLFVHPAEAAHGDLGVFMADDLLLLLSSSGESAELGPLLKHARRLNAERIAITSNPASTLARSVQTCLTLPVVPEACPMGLAPTTSTLLQLALGDALAMALLERRGFGERDFQLLHPGGQLGSQLRLIEELMHTGAEMPLGTPDMPLRQVIVEMTRKAFGCMGVIDGDGRLCGLVSDGDLRPTLERNLDLDSTTAADIMNRKPLTAPPDIVAREALRFMNDPHFPVSSLFVVGPDRRPVGIVHLHDLLRTEMTR</sequence>
<dbReference type="PIRSF" id="PIRSF004692">
    <property type="entry name" value="KdsD_KpsF"/>
    <property type="match status" value="1"/>
</dbReference>
<evidence type="ECO:0000313" key="11">
    <source>
        <dbReference type="Proteomes" id="UP000315037"/>
    </source>
</evidence>
<dbReference type="Gene3D" id="3.40.50.10490">
    <property type="entry name" value="Glucose-6-phosphate isomerase like protein, domain 1"/>
    <property type="match status" value="1"/>
</dbReference>
<dbReference type="Pfam" id="PF01380">
    <property type="entry name" value="SIS"/>
    <property type="match status" value="1"/>
</dbReference>
<evidence type="ECO:0000256" key="2">
    <source>
        <dbReference type="ARBA" id="ARBA00022737"/>
    </source>
</evidence>
<evidence type="ECO:0000313" key="10">
    <source>
        <dbReference type="EMBL" id="TPW35460.1"/>
    </source>
</evidence>
<evidence type="ECO:0000256" key="6">
    <source>
        <dbReference type="PIRSR" id="PIRSR004692-3"/>
    </source>
</evidence>
<dbReference type="GO" id="GO:0005975">
    <property type="term" value="P:carbohydrate metabolic process"/>
    <property type="evidence" value="ECO:0007669"/>
    <property type="project" value="InterPro"/>
</dbReference>
<dbReference type="CDD" id="cd04604">
    <property type="entry name" value="CBS_pair_SIS_assoc"/>
    <property type="match status" value="1"/>
</dbReference>
<proteinExistence type="inferred from homology"/>
<dbReference type="Gene3D" id="3.10.580.10">
    <property type="entry name" value="CBS-domain"/>
    <property type="match status" value="1"/>
</dbReference>
<evidence type="ECO:0000259" key="9">
    <source>
        <dbReference type="PROSITE" id="PS51464"/>
    </source>
</evidence>
<dbReference type="SMART" id="SM00116">
    <property type="entry name" value="CBS"/>
    <property type="match status" value="2"/>
</dbReference>
<dbReference type="CDD" id="cd05014">
    <property type="entry name" value="SIS_Kpsf"/>
    <property type="match status" value="1"/>
</dbReference>
<feature type="binding site" evidence="5">
    <location>
        <position position="79"/>
    </location>
    <ligand>
        <name>Zn(2+)</name>
        <dbReference type="ChEBI" id="CHEBI:29105"/>
    </ligand>
</feature>
<name>A0A506UQ54_9PROT</name>
<feature type="site" description="Catalytically relevant" evidence="6">
    <location>
        <position position="56"/>
    </location>
</feature>
<dbReference type="EMBL" id="SORZ01000001">
    <property type="protein sequence ID" value="TPW35460.1"/>
    <property type="molecule type" value="Genomic_DNA"/>
</dbReference>
<dbReference type="InterPro" id="IPR000644">
    <property type="entry name" value="CBS_dom"/>
</dbReference>
<dbReference type="InterPro" id="IPR004800">
    <property type="entry name" value="KdsD/KpsF-type"/>
</dbReference>
<evidence type="ECO:0000256" key="3">
    <source>
        <dbReference type="ARBA" id="ARBA00023122"/>
    </source>
</evidence>
<feature type="domain" description="CBS" evidence="8">
    <location>
        <begin position="206"/>
        <end position="264"/>
    </location>
</feature>
<protein>
    <submittedName>
        <fullName evidence="10">KpsF/GutQ family sugar-phosphate isomerase</fullName>
    </submittedName>
</protein>
<dbReference type="PANTHER" id="PTHR42745:SF1">
    <property type="entry name" value="ARABINOSE 5-PHOSPHATE ISOMERASE KDSD"/>
    <property type="match status" value="1"/>
</dbReference>
<evidence type="ECO:0000256" key="1">
    <source>
        <dbReference type="ARBA" id="ARBA00008165"/>
    </source>
</evidence>